<dbReference type="Pfam" id="PF01740">
    <property type="entry name" value="STAS"/>
    <property type="match status" value="1"/>
</dbReference>
<organism evidence="5 6">
    <name type="scientific">Catellatospora coxensis</name>
    <dbReference type="NCBI Taxonomy" id="310354"/>
    <lineage>
        <taxon>Bacteria</taxon>
        <taxon>Bacillati</taxon>
        <taxon>Actinomycetota</taxon>
        <taxon>Actinomycetes</taxon>
        <taxon>Micromonosporales</taxon>
        <taxon>Micromonosporaceae</taxon>
        <taxon>Catellatospora</taxon>
    </lineage>
</organism>
<evidence type="ECO:0000313" key="5">
    <source>
        <dbReference type="EMBL" id="GIG03845.1"/>
    </source>
</evidence>
<protein>
    <recommendedName>
        <fullName evidence="2">Anti-sigma factor antagonist</fullName>
    </recommendedName>
</protein>
<comment type="similarity">
    <text evidence="1 2">Belongs to the anti-sigma-factor antagonist family.</text>
</comment>
<feature type="domain" description="STAS" evidence="4">
    <location>
        <begin position="13"/>
        <end position="102"/>
    </location>
</feature>
<name>A0A8J3KMN5_9ACTN</name>
<dbReference type="Gene3D" id="3.30.750.24">
    <property type="entry name" value="STAS domain"/>
    <property type="match status" value="1"/>
</dbReference>
<dbReference type="InterPro" id="IPR036513">
    <property type="entry name" value="STAS_dom_sf"/>
</dbReference>
<dbReference type="RefSeq" id="WP_203688317.1">
    <property type="nucleotide sequence ID" value="NZ_BAAALC010000074.1"/>
</dbReference>
<dbReference type="PROSITE" id="PS50801">
    <property type="entry name" value="STAS"/>
    <property type="match status" value="1"/>
</dbReference>
<accession>A0A8J3KMN5</accession>
<evidence type="ECO:0000259" key="4">
    <source>
        <dbReference type="PROSITE" id="PS50801"/>
    </source>
</evidence>
<feature type="region of interest" description="Disordered" evidence="3">
    <location>
        <begin position="108"/>
        <end position="133"/>
    </location>
</feature>
<dbReference type="InterPro" id="IPR002645">
    <property type="entry name" value="STAS_dom"/>
</dbReference>
<dbReference type="EMBL" id="BONI01000004">
    <property type="protein sequence ID" value="GIG03845.1"/>
    <property type="molecule type" value="Genomic_DNA"/>
</dbReference>
<keyword evidence="6" id="KW-1185">Reference proteome</keyword>
<dbReference type="PANTHER" id="PTHR33495">
    <property type="entry name" value="ANTI-SIGMA FACTOR ANTAGONIST TM_1081-RELATED-RELATED"/>
    <property type="match status" value="1"/>
</dbReference>
<proteinExistence type="inferred from homology"/>
<dbReference type="GO" id="GO:0043856">
    <property type="term" value="F:anti-sigma factor antagonist activity"/>
    <property type="evidence" value="ECO:0007669"/>
    <property type="project" value="InterPro"/>
</dbReference>
<comment type="caution">
    <text evidence="5">The sequence shown here is derived from an EMBL/GenBank/DDBJ whole genome shotgun (WGS) entry which is preliminary data.</text>
</comment>
<evidence type="ECO:0000256" key="3">
    <source>
        <dbReference type="SAM" id="MobiDB-lite"/>
    </source>
</evidence>
<evidence type="ECO:0000256" key="2">
    <source>
        <dbReference type="RuleBase" id="RU003749"/>
    </source>
</evidence>
<dbReference type="AlphaFoldDB" id="A0A8J3KMN5"/>
<evidence type="ECO:0000313" key="6">
    <source>
        <dbReference type="Proteomes" id="UP000630887"/>
    </source>
</evidence>
<dbReference type="InterPro" id="IPR003658">
    <property type="entry name" value="Anti-sigma_ant"/>
</dbReference>
<sequence length="133" mass="13797">MGAADVDLHGDDPGEALVAVSGEIDLTVRDELLDSLSATIGEPGVRKVVVDLSQVAFMDSTGLHVLLTARERAHGSGVGFRVVGATGLVRRVLAVTGVLELLTGEVPDLDEPVAPWTPADDPSPPDLPRATAR</sequence>
<dbReference type="SUPFAM" id="SSF52091">
    <property type="entry name" value="SpoIIaa-like"/>
    <property type="match status" value="1"/>
</dbReference>
<evidence type="ECO:0000256" key="1">
    <source>
        <dbReference type="ARBA" id="ARBA00009013"/>
    </source>
</evidence>
<dbReference type="CDD" id="cd07043">
    <property type="entry name" value="STAS_anti-anti-sigma_factors"/>
    <property type="match status" value="1"/>
</dbReference>
<dbReference type="Proteomes" id="UP000630887">
    <property type="component" value="Unassembled WGS sequence"/>
</dbReference>
<dbReference type="PANTHER" id="PTHR33495:SF2">
    <property type="entry name" value="ANTI-SIGMA FACTOR ANTAGONIST TM_1081-RELATED"/>
    <property type="match status" value="1"/>
</dbReference>
<dbReference type="NCBIfam" id="TIGR00377">
    <property type="entry name" value="ant_ant_sig"/>
    <property type="match status" value="1"/>
</dbReference>
<gene>
    <name evidence="5" type="ORF">Cco03nite_05450</name>
</gene>
<reference evidence="5 6" key="1">
    <citation type="submission" date="2021-01" db="EMBL/GenBank/DDBJ databases">
        <title>Whole genome shotgun sequence of Catellatospora coxensis NBRC 107359.</title>
        <authorList>
            <person name="Komaki H."/>
            <person name="Tamura T."/>
        </authorList>
    </citation>
    <scope>NUCLEOTIDE SEQUENCE [LARGE SCALE GENOMIC DNA]</scope>
    <source>
        <strain evidence="5 6">NBRC 107359</strain>
    </source>
</reference>